<sequence length="101" mass="10323">MSSFIGSVSGMVALALAPMACVIAVSLGVSSAQPPDCGPGTAWDPGTNACQPLGPPPPPPECGRGEWFNRLTNECQPVSPSFRGYGFHSSTGASGSRWRAS</sequence>
<evidence type="ECO:0008006" key="5">
    <source>
        <dbReference type="Google" id="ProtNLM"/>
    </source>
</evidence>
<organism evidence="3 4">
    <name type="scientific">Mycobacterium heckeshornense</name>
    <dbReference type="NCBI Taxonomy" id="110505"/>
    <lineage>
        <taxon>Bacteria</taxon>
        <taxon>Bacillati</taxon>
        <taxon>Actinomycetota</taxon>
        <taxon>Actinomycetes</taxon>
        <taxon>Mycobacteriales</taxon>
        <taxon>Mycobacteriaceae</taxon>
        <taxon>Mycobacterium</taxon>
    </lineage>
</organism>
<feature type="chain" id="PRO_5038908722" description="Chitin-binding type-2 domain-containing protein" evidence="2">
    <location>
        <begin position="32"/>
        <end position="101"/>
    </location>
</feature>
<evidence type="ECO:0000313" key="3">
    <source>
        <dbReference type="EMBL" id="BCO35109.1"/>
    </source>
</evidence>
<evidence type="ECO:0000313" key="4">
    <source>
        <dbReference type="Proteomes" id="UP000595446"/>
    </source>
</evidence>
<protein>
    <recommendedName>
        <fullName evidence="5">Chitin-binding type-2 domain-containing protein</fullName>
    </recommendedName>
</protein>
<dbReference type="AlphaFoldDB" id="A0A7R7YS77"/>
<name>A0A7R7YS77_9MYCO</name>
<dbReference type="Proteomes" id="UP000595446">
    <property type="component" value="Chromosome"/>
</dbReference>
<keyword evidence="4" id="KW-1185">Reference proteome</keyword>
<reference evidence="3 4" key="1">
    <citation type="submission" date="2020-12" db="EMBL/GenBank/DDBJ databases">
        <title>Complete genome sequence of Mycobacterium heckeshornense JCM 15655T, closely related to a pathogenic non-tuberculous mycobacterial species Mycobacterium xenopi.</title>
        <authorList>
            <person name="Yoshida M."/>
            <person name="Fukano H."/>
            <person name="Asakura T."/>
            <person name="Suzuki M."/>
            <person name="Hoshino Y."/>
        </authorList>
    </citation>
    <scope>NUCLEOTIDE SEQUENCE [LARGE SCALE GENOMIC DNA]</scope>
    <source>
        <strain evidence="3 4">JCM 15655</strain>
    </source>
</reference>
<evidence type="ECO:0000256" key="1">
    <source>
        <dbReference type="SAM" id="MobiDB-lite"/>
    </source>
</evidence>
<feature type="region of interest" description="Disordered" evidence="1">
    <location>
        <begin position="34"/>
        <end position="64"/>
    </location>
</feature>
<keyword evidence="2" id="KW-0732">Signal</keyword>
<dbReference type="EMBL" id="AP024237">
    <property type="protein sequence ID" value="BCO35109.1"/>
    <property type="molecule type" value="Genomic_DNA"/>
</dbReference>
<evidence type="ECO:0000256" key="2">
    <source>
        <dbReference type="SAM" id="SignalP"/>
    </source>
</evidence>
<proteinExistence type="predicted"/>
<accession>A0A7R7YS77</accession>
<gene>
    <name evidence="3" type="ORF">MHEC_15420</name>
</gene>
<feature type="signal peptide" evidence="2">
    <location>
        <begin position="1"/>
        <end position="31"/>
    </location>
</feature>